<sequence length="209" mass="22484">MAAVDVTDTGAARVGDDDLNNLDEARAVKAQIPSLGVMAGPRDGEEWIARLKEEYAALIAYAGNNKANATDWFKIEANKSGTRWFGTCWYVHNLIRYEFELVVTVPVTFPKTSVAILLPELENKTPKMYRGGAICLTEHFHPLWARNVPHFGIAHALALGLAPWLAAEVPHLVAQGSIEPAAAASSGDGAAGSAVGNGAAYEYEYESDE</sequence>
<dbReference type="GO" id="GO:0061657">
    <property type="term" value="F:UFM1 conjugating enzyme activity"/>
    <property type="evidence" value="ECO:0007669"/>
    <property type="project" value="InterPro"/>
</dbReference>
<dbReference type="InterPro" id="IPR014806">
    <property type="entry name" value="Ufc1"/>
</dbReference>
<gene>
    <name evidence="4" type="ORF">AMSG_03971</name>
</gene>
<evidence type="ECO:0000256" key="2">
    <source>
        <dbReference type="ARBA" id="ARBA00013306"/>
    </source>
</evidence>
<dbReference type="SUPFAM" id="SSF54495">
    <property type="entry name" value="UBC-like"/>
    <property type="match status" value="1"/>
</dbReference>
<dbReference type="eggNOG" id="KOG3357">
    <property type="taxonomic scope" value="Eukaryota"/>
</dbReference>
<dbReference type="Gene3D" id="3.10.110.10">
    <property type="entry name" value="Ubiquitin Conjugating Enzyme"/>
    <property type="match status" value="1"/>
</dbReference>
<proteinExistence type="inferred from homology"/>
<protein>
    <recommendedName>
        <fullName evidence="2">Ubiquitin-fold modifier-conjugating enzyme 1</fullName>
    </recommendedName>
</protein>
<evidence type="ECO:0000313" key="5">
    <source>
        <dbReference type="Proteomes" id="UP000054408"/>
    </source>
</evidence>
<organism evidence="4 5">
    <name type="scientific">Thecamonas trahens ATCC 50062</name>
    <dbReference type="NCBI Taxonomy" id="461836"/>
    <lineage>
        <taxon>Eukaryota</taxon>
        <taxon>Apusozoa</taxon>
        <taxon>Apusomonadida</taxon>
        <taxon>Apusomonadidae</taxon>
        <taxon>Thecamonas</taxon>
    </lineage>
</organism>
<dbReference type="RefSeq" id="XP_013759222.1">
    <property type="nucleotide sequence ID" value="XM_013903768.1"/>
</dbReference>
<evidence type="ECO:0000313" key="4">
    <source>
        <dbReference type="EMBL" id="KNC47744.1"/>
    </source>
</evidence>
<dbReference type="Pfam" id="PF08694">
    <property type="entry name" value="UFC1"/>
    <property type="match status" value="1"/>
</dbReference>
<comment type="similarity">
    <text evidence="1">Belongs to the ubiquitin-conjugating enzyme family. UFC1 subfamily.</text>
</comment>
<evidence type="ECO:0000256" key="1">
    <source>
        <dbReference type="ARBA" id="ARBA00008451"/>
    </source>
</evidence>
<reference evidence="4 5" key="1">
    <citation type="submission" date="2010-05" db="EMBL/GenBank/DDBJ databases">
        <title>The Genome Sequence of Thecamonas trahens ATCC 50062.</title>
        <authorList>
            <consortium name="The Broad Institute Genome Sequencing Platform"/>
            <person name="Russ C."/>
            <person name="Cuomo C."/>
            <person name="Shea T."/>
            <person name="Young S.K."/>
            <person name="Zeng Q."/>
            <person name="Koehrsen M."/>
            <person name="Haas B."/>
            <person name="Borodovsky M."/>
            <person name="Guigo R."/>
            <person name="Alvarado L."/>
            <person name="Berlin A."/>
            <person name="Bochicchio J."/>
            <person name="Borenstein D."/>
            <person name="Chapman S."/>
            <person name="Chen Z."/>
            <person name="Freedman E."/>
            <person name="Gellesch M."/>
            <person name="Goldberg J."/>
            <person name="Griggs A."/>
            <person name="Gujja S."/>
            <person name="Heilman E."/>
            <person name="Heiman D."/>
            <person name="Hepburn T."/>
            <person name="Howarth C."/>
            <person name="Jen D."/>
            <person name="Larson L."/>
            <person name="Mehta T."/>
            <person name="Park D."/>
            <person name="Pearson M."/>
            <person name="Roberts A."/>
            <person name="Saif S."/>
            <person name="Shenoy N."/>
            <person name="Sisk P."/>
            <person name="Stolte C."/>
            <person name="Sykes S."/>
            <person name="Thomson T."/>
            <person name="Walk T."/>
            <person name="White J."/>
            <person name="Yandava C."/>
            <person name="Burger G."/>
            <person name="Gray M.W."/>
            <person name="Holland P.W.H."/>
            <person name="King N."/>
            <person name="Lang F.B.F."/>
            <person name="Roger A.J."/>
            <person name="Ruiz-Trillo I."/>
            <person name="Lander E."/>
            <person name="Nusbaum C."/>
        </authorList>
    </citation>
    <scope>NUCLEOTIDE SEQUENCE [LARGE SCALE GENOMIC DNA]</scope>
    <source>
        <strain evidence="4 5">ATCC 50062</strain>
    </source>
</reference>
<dbReference type="OrthoDB" id="10256182at2759"/>
<dbReference type="GO" id="GO:0005737">
    <property type="term" value="C:cytoplasm"/>
    <property type="evidence" value="ECO:0007669"/>
    <property type="project" value="TreeGrafter"/>
</dbReference>
<keyword evidence="3" id="KW-0833">Ubl conjugation pathway</keyword>
<dbReference type="OMA" id="LWQKNVP"/>
<name>A0A0L0D5W2_THETB</name>
<dbReference type="STRING" id="461836.A0A0L0D5W2"/>
<dbReference type="PANTHER" id="PTHR12921">
    <property type="entry name" value="UBIQUITIN-FOLD MODIFIER-CONJUGATING ENZYME 1"/>
    <property type="match status" value="1"/>
</dbReference>
<dbReference type="Proteomes" id="UP000054408">
    <property type="component" value="Unassembled WGS sequence"/>
</dbReference>
<evidence type="ECO:0000256" key="3">
    <source>
        <dbReference type="ARBA" id="ARBA00022786"/>
    </source>
</evidence>
<accession>A0A0L0D5W2</accession>
<keyword evidence="5" id="KW-1185">Reference proteome</keyword>
<dbReference type="EMBL" id="GL349448">
    <property type="protein sequence ID" value="KNC47744.1"/>
    <property type="molecule type" value="Genomic_DNA"/>
</dbReference>
<dbReference type="GO" id="GO:1990592">
    <property type="term" value="P:protein K69-linked ufmylation"/>
    <property type="evidence" value="ECO:0007669"/>
    <property type="project" value="TreeGrafter"/>
</dbReference>
<dbReference type="GeneID" id="25563537"/>
<dbReference type="PANTHER" id="PTHR12921:SF0">
    <property type="entry name" value="UBIQUITIN-FOLD MODIFIER-CONJUGATING ENZYME 1"/>
    <property type="match status" value="1"/>
</dbReference>
<dbReference type="InterPro" id="IPR016135">
    <property type="entry name" value="UBQ-conjugating_enzyme/RWD"/>
</dbReference>
<dbReference type="CDD" id="cd11686">
    <property type="entry name" value="UBCc_UFC1"/>
    <property type="match status" value="1"/>
</dbReference>
<dbReference type="AlphaFoldDB" id="A0A0L0D5W2"/>